<dbReference type="Proteomes" id="UP000807309">
    <property type="component" value="Unassembled WGS sequence"/>
</dbReference>
<dbReference type="RefSeq" id="WP_195033306.1">
    <property type="nucleotide sequence ID" value="NZ_JADLRE010000009.1"/>
</dbReference>
<evidence type="ECO:0000313" key="3">
    <source>
        <dbReference type="EMBL" id="MBF6226150.1"/>
    </source>
</evidence>
<evidence type="ECO:0000259" key="2">
    <source>
        <dbReference type="Pfam" id="PF12146"/>
    </source>
</evidence>
<dbReference type="InterPro" id="IPR029058">
    <property type="entry name" value="AB_hydrolase_fold"/>
</dbReference>
<feature type="region of interest" description="Disordered" evidence="1">
    <location>
        <begin position="1"/>
        <end position="25"/>
    </location>
</feature>
<dbReference type="InterPro" id="IPR017208">
    <property type="entry name" value="UCP037442_abhydr"/>
</dbReference>
<comment type="caution">
    <text evidence="3">The sequence shown here is derived from an EMBL/GenBank/DDBJ whole genome shotgun (WGS) entry which is preliminary data.</text>
</comment>
<dbReference type="Pfam" id="PF12146">
    <property type="entry name" value="Hydrolase_4"/>
    <property type="match status" value="1"/>
</dbReference>
<dbReference type="InterPro" id="IPR051044">
    <property type="entry name" value="MAG_DAG_Lipase"/>
</dbReference>
<dbReference type="PANTHER" id="PTHR11614">
    <property type="entry name" value="PHOSPHOLIPASE-RELATED"/>
    <property type="match status" value="1"/>
</dbReference>
<evidence type="ECO:0000256" key="1">
    <source>
        <dbReference type="SAM" id="MobiDB-lite"/>
    </source>
</evidence>
<organism evidence="3 4">
    <name type="scientific">Nocardia abscessus</name>
    <dbReference type="NCBI Taxonomy" id="120957"/>
    <lineage>
        <taxon>Bacteria</taxon>
        <taxon>Bacillati</taxon>
        <taxon>Actinomycetota</taxon>
        <taxon>Actinomycetes</taxon>
        <taxon>Mycobacteriales</taxon>
        <taxon>Nocardiaceae</taxon>
        <taxon>Nocardia</taxon>
    </lineage>
</organism>
<name>A0ABS0C711_9NOCA</name>
<proteinExistence type="predicted"/>
<dbReference type="Gene3D" id="3.40.50.1820">
    <property type="entry name" value="alpha/beta hydrolase"/>
    <property type="match status" value="1"/>
</dbReference>
<sequence>MTTEPEAGDTAPAEPPTIRTETGEFDGIGSGVAWRAWLPDSAARGVIVLVHGVAEHSGRYTHVGQRLIAAGFAVYALDHIGHGKSAGGKANIGSMEGAADNVAAMLAIASREQPGVPRFVVAHSMGSLITLYLSTRAPIDVAGVVLSAPPLDIPVGNPVQRMLAPVLSRFTPNLGVLKLDSSQISRDPAVVAAYDNDPLVYRGMLPARTGAEMLDATNTVKQRLARLTVPLLVLHGTADSIAAPSSSDLIERGAGSEDLTVIRYEGLYHEVFNEPEQQKVLDDVVGWLEAHLTEP</sequence>
<protein>
    <submittedName>
        <fullName evidence="3">Lysophospholipase</fullName>
    </submittedName>
</protein>
<reference evidence="3 4" key="1">
    <citation type="submission" date="2020-10" db="EMBL/GenBank/DDBJ databases">
        <title>Identification of Nocardia species via Next-generation sequencing and recognition of intraspecies genetic diversity.</title>
        <authorList>
            <person name="Li P."/>
            <person name="Li P."/>
            <person name="Lu B."/>
        </authorList>
    </citation>
    <scope>NUCLEOTIDE SEQUENCE [LARGE SCALE GENOMIC DNA]</scope>
    <source>
        <strain evidence="3 4">N-11</strain>
    </source>
</reference>
<accession>A0ABS0C711</accession>
<dbReference type="InterPro" id="IPR022742">
    <property type="entry name" value="Hydrolase_4"/>
</dbReference>
<dbReference type="EMBL" id="JADLRE010000009">
    <property type="protein sequence ID" value="MBF6226150.1"/>
    <property type="molecule type" value="Genomic_DNA"/>
</dbReference>
<dbReference type="SUPFAM" id="SSF53474">
    <property type="entry name" value="alpha/beta-Hydrolases"/>
    <property type="match status" value="1"/>
</dbReference>
<keyword evidence="4" id="KW-1185">Reference proteome</keyword>
<dbReference type="PIRSF" id="PIRSF037442">
    <property type="entry name" value="UCP037442_abhydr"/>
    <property type="match status" value="1"/>
</dbReference>
<feature type="domain" description="Serine aminopeptidase S33" evidence="2">
    <location>
        <begin position="42"/>
        <end position="276"/>
    </location>
</feature>
<evidence type="ECO:0000313" key="4">
    <source>
        <dbReference type="Proteomes" id="UP000807309"/>
    </source>
</evidence>
<gene>
    <name evidence="3" type="ORF">IU470_13710</name>
</gene>